<accession>A0ABD0KWV1</accession>
<sequence>VISWTSTSTSPAIRQVSDSQTPAIVTVISQHLVSEISRSPQGREPKKELKTVWSRGKNWSIKDSEEGLLTFVG</sequence>
<name>A0ABD0KWV1_9CAEN</name>
<dbReference type="AlphaFoldDB" id="A0ABD0KWV1"/>
<gene>
    <name evidence="1" type="ORF">BaRGS_00017211</name>
</gene>
<dbReference type="EMBL" id="JACVVK020000113">
    <property type="protein sequence ID" value="KAK7491572.1"/>
    <property type="molecule type" value="Genomic_DNA"/>
</dbReference>
<protein>
    <submittedName>
        <fullName evidence="1">Uncharacterized protein</fullName>
    </submittedName>
</protein>
<organism evidence="1 2">
    <name type="scientific">Batillaria attramentaria</name>
    <dbReference type="NCBI Taxonomy" id="370345"/>
    <lineage>
        <taxon>Eukaryota</taxon>
        <taxon>Metazoa</taxon>
        <taxon>Spiralia</taxon>
        <taxon>Lophotrochozoa</taxon>
        <taxon>Mollusca</taxon>
        <taxon>Gastropoda</taxon>
        <taxon>Caenogastropoda</taxon>
        <taxon>Sorbeoconcha</taxon>
        <taxon>Cerithioidea</taxon>
        <taxon>Batillariidae</taxon>
        <taxon>Batillaria</taxon>
    </lineage>
</organism>
<evidence type="ECO:0000313" key="1">
    <source>
        <dbReference type="EMBL" id="KAK7491572.1"/>
    </source>
</evidence>
<comment type="caution">
    <text evidence="1">The sequence shown here is derived from an EMBL/GenBank/DDBJ whole genome shotgun (WGS) entry which is preliminary data.</text>
</comment>
<proteinExistence type="predicted"/>
<evidence type="ECO:0000313" key="2">
    <source>
        <dbReference type="Proteomes" id="UP001519460"/>
    </source>
</evidence>
<reference evidence="1 2" key="1">
    <citation type="journal article" date="2023" name="Sci. Data">
        <title>Genome assembly of the Korean intertidal mud-creeper Batillaria attramentaria.</title>
        <authorList>
            <person name="Patra A.K."/>
            <person name="Ho P.T."/>
            <person name="Jun S."/>
            <person name="Lee S.J."/>
            <person name="Kim Y."/>
            <person name="Won Y.J."/>
        </authorList>
    </citation>
    <scope>NUCLEOTIDE SEQUENCE [LARGE SCALE GENOMIC DNA]</scope>
    <source>
        <strain evidence="1">Wonlab-2016</strain>
    </source>
</reference>
<dbReference type="Proteomes" id="UP001519460">
    <property type="component" value="Unassembled WGS sequence"/>
</dbReference>
<keyword evidence="2" id="KW-1185">Reference proteome</keyword>
<feature type="non-terminal residue" evidence="1">
    <location>
        <position position="1"/>
    </location>
</feature>